<dbReference type="Proteomes" id="UP000219514">
    <property type="component" value="Unassembled WGS sequence"/>
</dbReference>
<dbReference type="RefSeq" id="WP_143426584.1">
    <property type="nucleotide sequence ID" value="NZ_JACHXB010000003.1"/>
</dbReference>
<accession>A0A285E9D8</accession>
<keyword evidence="1" id="KW-0812">Transmembrane</keyword>
<protein>
    <recommendedName>
        <fullName evidence="4">Histidine kinase</fullName>
    </recommendedName>
</protein>
<keyword evidence="1" id="KW-0472">Membrane</keyword>
<dbReference type="AlphaFoldDB" id="A0A285E9D8"/>
<sequence>MTGPGEPGAAGAWLYRTALVLIPVVGVVVLTADIARTRAAEAASAERAEDAVRAVAQLDAARSGVEQEIVQAQAVLLHRPMPAADAGALLRPALPAVRLSPGSAPPPGPDGGPR</sequence>
<feature type="transmembrane region" description="Helical" evidence="1">
    <location>
        <begin position="12"/>
        <end position="32"/>
    </location>
</feature>
<gene>
    <name evidence="2" type="ORF">SAMN06893097_102193</name>
</gene>
<evidence type="ECO:0000313" key="3">
    <source>
        <dbReference type="Proteomes" id="UP000219514"/>
    </source>
</evidence>
<evidence type="ECO:0008006" key="4">
    <source>
        <dbReference type="Google" id="ProtNLM"/>
    </source>
</evidence>
<proteinExistence type="predicted"/>
<reference evidence="2 3" key="1">
    <citation type="submission" date="2017-09" db="EMBL/GenBank/DDBJ databases">
        <authorList>
            <person name="Ehlers B."/>
            <person name="Leendertz F.H."/>
        </authorList>
    </citation>
    <scope>NUCLEOTIDE SEQUENCE [LARGE SCALE GENOMIC DNA]</scope>
    <source>
        <strain evidence="2 3">DSM 46844</strain>
    </source>
</reference>
<evidence type="ECO:0000256" key="1">
    <source>
        <dbReference type="SAM" id="Phobius"/>
    </source>
</evidence>
<name>A0A285E9D8_9ACTN</name>
<dbReference type="EMBL" id="OBDO01000002">
    <property type="protein sequence ID" value="SNX95493.1"/>
    <property type="molecule type" value="Genomic_DNA"/>
</dbReference>
<keyword evidence="1" id="KW-1133">Transmembrane helix</keyword>
<keyword evidence="3" id="KW-1185">Reference proteome</keyword>
<organism evidence="2 3">
    <name type="scientific">Geodermatophilus sabuli</name>
    <dbReference type="NCBI Taxonomy" id="1564158"/>
    <lineage>
        <taxon>Bacteria</taxon>
        <taxon>Bacillati</taxon>
        <taxon>Actinomycetota</taxon>
        <taxon>Actinomycetes</taxon>
        <taxon>Geodermatophilales</taxon>
        <taxon>Geodermatophilaceae</taxon>
        <taxon>Geodermatophilus</taxon>
    </lineage>
</organism>
<evidence type="ECO:0000313" key="2">
    <source>
        <dbReference type="EMBL" id="SNX95493.1"/>
    </source>
</evidence>